<proteinExistence type="predicted"/>
<feature type="compositionally biased region" description="Basic residues" evidence="1">
    <location>
        <begin position="32"/>
        <end position="41"/>
    </location>
</feature>
<dbReference type="InterPro" id="IPR036047">
    <property type="entry name" value="F-box-like_dom_sf"/>
</dbReference>
<dbReference type="PROSITE" id="PS50181">
    <property type="entry name" value="FBOX"/>
    <property type="match status" value="1"/>
</dbReference>
<dbReference type="RefSeq" id="XP_027614924.1">
    <property type="nucleotide sequence ID" value="XM_027759123.1"/>
</dbReference>
<dbReference type="GeneID" id="38780928"/>
<gene>
    <name evidence="3" type="ORF">SCP_0510700</name>
</gene>
<evidence type="ECO:0000259" key="2">
    <source>
        <dbReference type="PROSITE" id="PS50181"/>
    </source>
</evidence>
<reference evidence="3 4" key="1">
    <citation type="journal article" date="2018" name="Sci. Rep.">
        <title>Genome sequence of the cauliflower mushroom Sparassis crispa (Hanabiratake) and its association with beneficial usage.</title>
        <authorList>
            <person name="Kiyama R."/>
            <person name="Furutani Y."/>
            <person name="Kawaguchi K."/>
            <person name="Nakanishi T."/>
        </authorList>
    </citation>
    <scope>NUCLEOTIDE SEQUENCE [LARGE SCALE GENOMIC DNA]</scope>
</reference>
<dbReference type="OrthoDB" id="3220023at2759"/>
<sequence length="672" mass="76081">MDTDNSAQTAAIDASGNATVEQPLPAASPKGRQSKRPRWRRTTTEAGAPRPCYLAEVPLEVLAEILSHTASTRDLLALARCSKQFCATLVDNPATVYIWRRARARCAPLPIPDPTPNFTEYSYAAFLFDGGECEICKAKTRNMYRWFALRLRICDKSLCRTKWRESVMTITLASVPPRYSELLSWIPRTEGNDPSVVLWVHDAIQIRATDWLAAVDEFNKESRMPATLEAYVRRKQVLADRLPVIMEHARKLAQWRGMRESFTKQVKSRNEAKANSFAVAEGWSAWDLLHTETYGLLHRSKILSLENVKDTDFALIRPTVEREIIANKERQERCAAEHAYSKRRADVKQHYDRLRSAAEKQVLPPLGEFRKLSVMRLMQEKPSDAAAGISQELKNSKLVAELLKDNLRAWREGARDALAAALGFPGWKSFSKKKLHPVERLNAWFKCKKCAKFEGASSGSSNRPPLPALDFAAACEHRCPHLNKRKRARETWSADHFEPDQPVIDATTHILKLCSIDPEESDSLNKVQGFGTSFGCKSCPSRLVMDFKSMAQHCKRHDNPQFCRRLEQPSVIEHGLAKELRDHPSRDAIRRAELVLYGCRHCEQIRVKAGAAGTTDKSNRLALKGKIYTFHGLRSHVKEKHGIAQIADEDFFRQKEPEAPVQPGLVFDIDAL</sequence>
<dbReference type="AlphaFoldDB" id="A0A401GP44"/>
<name>A0A401GP44_9APHY</name>
<dbReference type="SUPFAM" id="SSF81383">
    <property type="entry name" value="F-box domain"/>
    <property type="match status" value="1"/>
</dbReference>
<evidence type="ECO:0000313" key="3">
    <source>
        <dbReference type="EMBL" id="GBE84011.1"/>
    </source>
</evidence>
<feature type="domain" description="F-box" evidence="2">
    <location>
        <begin position="51"/>
        <end position="102"/>
    </location>
</feature>
<dbReference type="InterPro" id="IPR001810">
    <property type="entry name" value="F-box_dom"/>
</dbReference>
<keyword evidence="4" id="KW-1185">Reference proteome</keyword>
<dbReference type="InParanoid" id="A0A401GP44"/>
<dbReference type="EMBL" id="BFAD01000005">
    <property type="protein sequence ID" value="GBE84011.1"/>
    <property type="molecule type" value="Genomic_DNA"/>
</dbReference>
<accession>A0A401GP44</accession>
<evidence type="ECO:0000256" key="1">
    <source>
        <dbReference type="SAM" id="MobiDB-lite"/>
    </source>
</evidence>
<comment type="caution">
    <text evidence="3">The sequence shown here is derived from an EMBL/GenBank/DDBJ whole genome shotgun (WGS) entry which is preliminary data.</text>
</comment>
<organism evidence="3 4">
    <name type="scientific">Sparassis crispa</name>
    <dbReference type="NCBI Taxonomy" id="139825"/>
    <lineage>
        <taxon>Eukaryota</taxon>
        <taxon>Fungi</taxon>
        <taxon>Dikarya</taxon>
        <taxon>Basidiomycota</taxon>
        <taxon>Agaricomycotina</taxon>
        <taxon>Agaricomycetes</taxon>
        <taxon>Polyporales</taxon>
        <taxon>Sparassidaceae</taxon>
        <taxon>Sparassis</taxon>
    </lineage>
</organism>
<evidence type="ECO:0000313" key="4">
    <source>
        <dbReference type="Proteomes" id="UP000287166"/>
    </source>
</evidence>
<protein>
    <recommendedName>
        <fullName evidence="2">F-box domain-containing protein</fullName>
    </recommendedName>
</protein>
<dbReference type="Proteomes" id="UP000287166">
    <property type="component" value="Unassembled WGS sequence"/>
</dbReference>
<feature type="region of interest" description="Disordered" evidence="1">
    <location>
        <begin position="1"/>
        <end position="44"/>
    </location>
</feature>